<evidence type="ECO:0000313" key="2">
    <source>
        <dbReference type="Proteomes" id="UP001232148"/>
    </source>
</evidence>
<sequence>MGIYDPSASPHPACGHRHGARQVIEETPSLEQASPTRVTAERHRPAPCLTAETGKENARIAIDPRGKRNKGGEGGLFLSRCEAQSHVFETNLEPSSLTLPIVIYLSMATRGCNTYHLSGEDQGHRLESSIVRETVVILVVRIRGGAIDIQSQ</sequence>
<comment type="caution">
    <text evidence="1">The sequence shown here is derived from an EMBL/GenBank/DDBJ whole genome shotgun (WGS) entry which is preliminary data.</text>
</comment>
<dbReference type="EMBL" id="MU842831">
    <property type="protein sequence ID" value="KAK2032458.1"/>
    <property type="molecule type" value="Genomic_DNA"/>
</dbReference>
<dbReference type="AlphaFoldDB" id="A0AAD9M8B7"/>
<organism evidence="1 2">
    <name type="scientific">Colletotrichum zoysiae</name>
    <dbReference type="NCBI Taxonomy" id="1216348"/>
    <lineage>
        <taxon>Eukaryota</taxon>
        <taxon>Fungi</taxon>
        <taxon>Dikarya</taxon>
        <taxon>Ascomycota</taxon>
        <taxon>Pezizomycotina</taxon>
        <taxon>Sordariomycetes</taxon>
        <taxon>Hypocreomycetidae</taxon>
        <taxon>Glomerellales</taxon>
        <taxon>Glomerellaceae</taxon>
        <taxon>Colletotrichum</taxon>
        <taxon>Colletotrichum graminicola species complex</taxon>
    </lineage>
</organism>
<evidence type="ECO:0000313" key="1">
    <source>
        <dbReference type="EMBL" id="KAK2032458.1"/>
    </source>
</evidence>
<name>A0AAD9M8B7_9PEZI</name>
<proteinExistence type="predicted"/>
<gene>
    <name evidence="1" type="ORF">LX32DRAFT_200116</name>
</gene>
<accession>A0AAD9M8B7</accession>
<protein>
    <submittedName>
        <fullName evidence="1">Uncharacterized protein</fullName>
    </submittedName>
</protein>
<keyword evidence="2" id="KW-1185">Reference proteome</keyword>
<dbReference type="Proteomes" id="UP001232148">
    <property type="component" value="Unassembled WGS sequence"/>
</dbReference>
<reference evidence="1" key="1">
    <citation type="submission" date="2021-06" db="EMBL/GenBank/DDBJ databases">
        <title>Comparative genomics, transcriptomics and evolutionary studies reveal genomic signatures of adaptation to plant cell wall in hemibiotrophic fungi.</title>
        <authorList>
            <consortium name="DOE Joint Genome Institute"/>
            <person name="Baroncelli R."/>
            <person name="Diaz J.F."/>
            <person name="Benocci T."/>
            <person name="Peng M."/>
            <person name="Battaglia E."/>
            <person name="Haridas S."/>
            <person name="Andreopoulos W."/>
            <person name="Labutti K."/>
            <person name="Pangilinan J."/>
            <person name="Floch G.L."/>
            <person name="Makela M.R."/>
            <person name="Henrissat B."/>
            <person name="Grigoriev I.V."/>
            <person name="Crouch J.A."/>
            <person name="De Vries R.P."/>
            <person name="Sukno S.A."/>
            <person name="Thon M.R."/>
        </authorList>
    </citation>
    <scope>NUCLEOTIDE SEQUENCE</scope>
    <source>
        <strain evidence="1">MAFF235873</strain>
    </source>
</reference>